<evidence type="ECO:0000256" key="4">
    <source>
        <dbReference type="PROSITE-ProRule" id="PRU00169"/>
    </source>
</evidence>
<keyword evidence="8" id="KW-1185">Reference proteome</keyword>
<feature type="domain" description="Response regulatory" evidence="6">
    <location>
        <begin position="3"/>
        <end position="120"/>
    </location>
</feature>
<evidence type="ECO:0000256" key="3">
    <source>
        <dbReference type="ARBA" id="ARBA00023163"/>
    </source>
</evidence>
<dbReference type="PROSITE" id="PS50110">
    <property type="entry name" value="RESPONSE_REGULATORY"/>
    <property type="match status" value="1"/>
</dbReference>
<dbReference type="InterPro" id="IPR011006">
    <property type="entry name" value="CheY-like_superfamily"/>
</dbReference>
<dbReference type="EMBL" id="BMHP01000003">
    <property type="protein sequence ID" value="GGD82409.1"/>
    <property type="molecule type" value="Genomic_DNA"/>
</dbReference>
<dbReference type="PANTHER" id="PTHR43280:SF10">
    <property type="entry name" value="REGULATORY PROTEIN POCR"/>
    <property type="match status" value="1"/>
</dbReference>
<dbReference type="SUPFAM" id="SSF46689">
    <property type="entry name" value="Homeodomain-like"/>
    <property type="match status" value="2"/>
</dbReference>
<sequence length="548" mass="62462">MYRILIVDNEDYVVEGLIEVFHQLPHLELEVIGAFSAKEALEWLKRTKVDIVISDIRMPGMDGMTLHREIVRYWPRCQVIFLSGFNDFGYAQRAIRGGALDYVLKTDGDEVLITAVEKAVRKLEAEIEINALIAKSKNQIETAGAALQKDFFSNMLQGDQIGQSALSRQFKELSIPLHPIVPALLVIGRVDEWAADIVYYDRCLLLYSIQNIAGEYLDTTVVQVSFVYDRFNLIWLIQPKEMNPSSIPRIQEETWAMIERFVQGTFERIQEACRELLKLKLSVALADRPAGWGELSPKFASMRSELAWGLGSGQEMLIVNKENAAGESPPFSQLHNSVYQLNRLTECLNHNLPESFNDILTEILSQGSFEQNYYMAASLILSIQPQGLNLLSSGEQVDGDRLLRPDLFASRSEAIDYLRECGNLLFDCKNRLLHEQEDELVFRVKRIIGDNLGNELSLTAIAENVNHNPSYLSRLFKQKNGVGIAEYITDCRIQRAKDMLGDPNRKIQDIAAAVGFSSVQYFYRVFKKAARFTPQEYREKLLHEHERK</sequence>
<organism evidence="7 8">
    <name type="scientific">Paenibacillus nasutitermitis</name>
    <dbReference type="NCBI Taxonomy" id="1652958"/>
    <lineage>
        <taxon>Bacteria</taxon>
        <taxon>Bacillati</taxon>
        <taxon>Bacillota</taxon>
        <taxon>Bacilli</taxon>
        <taxon>Bacillales</taxon>
        <taxon>Paenibacillaceae</taxon>
        <taxon>Paenibacillus</taxon>
    </lineage>
</organism>
<evidence type="ECO:0000259" key="5">
    <source>
        <dbReference type="PROSITE" id="PS01124"/>
    </source>
</evidence>
<dbReference type="SMART" id="SM00342">
    <property type="entry name" value="HTH_ARAC"/>
    <property type="match status" value="1"/>
</dbReference>
<dbReference type="GO" id="GO:0000160">
    <property type="term" value="P:phosphorelay signal transduction system"/>
    <property type="evidence" value="ECO:0007669"/>
    <property type="project" value="InterPro"/>
</dbReference>
<reference evidence="7" key="1">
    <citation type="journal article" date="2014" name="Int. J. Syst. Evol. Microbiol.">
        <title>Complete genome sequence of Corynebacterium casei LMG S-19264T (=DSM 44701T), isolated from a smear-ripened cheese.</title>
        <authorList>
            <consortium name="US DOE Joint Genome Institute (JGI-PGF)"/>
            <person name="Walter F."/>
            <person name="Albersmeier A."/>
            <person name="Kalinowski J."/>
            <person name="Ruckert C."/>
        </authorList>
    </citation>
    <scope>NUCLEOTIDE SEQUENCE</scope>
    <source>
        <strain evidence="7">CGMCC 1.15178</strain>
    </source>
</reference>
<feature type="domain" description="HTH araC/xylS-type" evidence="5">
    <location>
        <begin position="442"/>
        <end position="540"/>
    </location>
</feature>
<dbReference type="PANTHER" id="PTHR43280">
    <property type="entry name" value="ARAC-FAMILY TRANSCRIPTIONAL REGULATOR"/>
    <property type="match status" value="1"/>
</dbReference>
<keyword evidence="3" id="KW-0804">Transcription</keyword>
<dbReference type="Pfam" id="PF00072">
    <property type="entry name" value="Response_reg"/>
    <property type="match status" value="1"/>
</dbReference>
<dbReference type="SUPFAM" id="SSF52172">
    <property type="entry name" value="CheY-like"/>
    <property type="match status" value="1"/>
</dbReference>
<dbReference type="Pfam" id="PF12833">
    <property type="entry name" value="HTH_18"/>
    <property type="match status" value="1"/>
</dbReference>
<keyword evidence="2" id="KW-0238">DNA-binding</keyword>
<gene>
    <name evidence="7" type="ORF">GCM10010911_45670</name>
</gene>
<accession>A0A917DY19</accession>
<proteinExistence type="predicted"/>
<dbReference type="GO" id="GO:0003700">
    <property type="term" value="F:DNA-binding transcription factor activity"/>
    <property type="evidence" value="ECO:0007669"/>
    <property type="project" value="InterPro"/>
</dbReference>
<dbReference type="InterPro" id="IPR020449">
    <property type="entry name" value="Tscrpt_reg_AraC-type_HTH"/>
</dbReference>
<dbReference type="CDD" id="cd17536">
    <property type="entry name" value="REC_YesN-like"/>
    <property type="match status" value="1"/>
</dbReference>
<comment type="caution">
    <text evidence="7">The sequence shown here is derived from an EMBL/GenBank/DDBJ whole genome shotgun (WGS) entry which is preliminary data.</text>
</comment>
<dbReference type="PROSITE" id="PS00041">
    <property type="entry name" value="HTH_ARAC_FAMILY_1"/>
    <property type="match status" value="1"/>
</dbReference>
<dbReference type="GO" id="GO:0043565">
    <property type="term" value="F:sequence-specific DNA binding"/>
    <property type="evidence" value="ECO:0007669"/>
    <property type="project" value="InterPro"/>
</dbReference>
<reference evidence="7" key="2">
    <citation type="submission" date="2020-09" db="EMBL/GenBank/DDBJ databases">
        <authorList>
            <person name="Sun Q."/>
            <person name="Zhou Y."/>
        </authorList>
    </citation>
    <scope>NUCLEOTIDE SEQUENCE</scope>
    <source>
        <strain evidence="7">CGMCC 1.15178</strain>
    </source>
</reference>
<dbReference type="InterPro" id="IPR018060">
    <property type="entry name" value="HTH_AraC"/>
</dbReference>
<dbReference type="RefSeq" id="WP_188995248.1">
    <property type="nucleotide sequence ID" value="NZ_BMHP01000003.1"/>
</dbReference>
<feature type="modified residue" description="4-aspartylphosphate" evidence="4">
    <location>
        <position position="55"/>
    </location>
</feature>
<evidence type="ECO:0000259" key="6">
    <source>
        <dbReference type="PROSITE" id="PS50110"/>
    </source>
</evidence>
<keyword evidence="4" id="KW-0597">Phosphoprotein</keyword>
<dbReference type="PRINTS" id="PR00032">
    <property type="entry name" value="HTHARAC"/>
</dbReference>
<evidence type="ECO:0000313" key="8">
    <source>
        <dbReference type="Proteomes" id="UP000612456"/>
    </source>
</evidence>
<evidence type="ECO:0008006" key="9">
    <source>
        <dbReference type="Google" id="ProtNLM"/>
    </source>
</evidence>
<name>A0A917DY19_9BACL</name>
<dbReference type="InterPro" id="IPR018062">
    <property type="entry name" value="HTH_AraC-typ_CS"/>
</dbReference>
<dbReference type="InterPro" id="IPR001789">
    <property type="entry name" value="Sig_transdc_resp-reg_receiver"/>
</dbReference>
<evidence type="ECO:0000256" key="1">
    <source>
        <dbReference type="ARBA" id="ARBA00023015"/>
    </source>
</evidence>
<protein>
    <recommendedName>
        <fullName evidence="9">DNA-binding response regulator</fullName>
    </recommendedName>
</protein>
<keyword evidence="1" id="KW-0805">Transcription regulation</keyword>
<dbReference type="Proteomes" id="UP000612456">
    <property type="component" value="Unassembled WGS sequence"/>
</dbReference>
<dbReference type="InterPro" id="IPR009057">
    <property type="entry name" value="Homeodomain-like_sf"/>
</dbReference>
<dbReference type="Gene3D" id="3.40.50.2300">
    <property type="match status" value="1"/>
</dbReference>
<evidence type="ECO:0000313" key="7">
    <source>
        <dbReference type="EMBL" id="GGD82409.1"/>
    </source>
</evidence>
<evidence type="ECO:0000256" key="2">
    <source>
        <dbReference type="ARBA" id="ARBA00023125"/>
    </source>
</evidence>
<dbReference type="AlphaFoldDB" id="A0A917DY19"/>
<dbReference type="SMART" id="SM00448">
    <property type="entry name" value="REC"/>
    <property type="match status" value="1"/>
</dbReference>
<dbReference type="Gene3D" id="1.10.10.60">
    <property type="entry name" value="Homeodomain-like"/>
    <property type="match status" value="2"/>
</dbReference>
<dbReference type="PROSITE" id="PS01124">
    <property type="entry name" value="HTH_ARAC_FAMILY_2"/>
    <property type="match status" value="1"/>
</dbReference>